<organism evidence="2 3">
    <name type="scientific">Phyllosticta capitalensis</name>
    <dbReference type="NCBI Taxonomy" id="121624"/>
    <lineage>
        <taxon>Eukaryota</taxon>
        <taxon>Fungi</taxon>
        <taxon>Dikarya</taxon>
        <taxon>Ascomycota</taxon>
        <taxon>Pezizomycotina</taxon>
        <taxon>Dothideomycetes</taxon>
        <taxon>Dothideomycetes incertae sedis</taxon>
        <taxon>Botryosphaeriales</taxon>
        <taxon>Phyllostictaceae</taxon>
        <taxon>Phyllosticta</taxon>
    </lineage>
</organism>
<protein>
    <recommendedName>
        <fullName evidence="4">Extracellular membrane protein CFEM domain-containing protein</fullName>
    </recommendedName>
</protein>
<reference evidence="2 3" key="1">
    <citation type="submission" date="2024-04" db="EMBL/GenBank/DDBJ databases">
        <title>Phyllosticta paracitricarpa is synonymous to the EU quarantine fungus P. citricarpa based on phylogenomic analyses.</title>
        <authorList>
            <consortium name="Lawrence Berkeley National Laboratory"/>
            <person name="Van Ingen-Buijs V.A."/>
            <person name="Van Westerhoven A.C."/>
            <person name="Haridas S."/>
            <person name="Skiadas P."/>
            <person name="Martin F."/>
            <person name="Groenewald J.Z."/>
            <person name="Crous P.W."/>
            <person name="Seidl M.F."/>
        </authorList>
    </citation>
    <scope>NUCLEOTIDE SEQUENCE [LARGE SCALE GENOMIC DNA]</scope>
    <source>
        <strain evidence="2 3">CBS 123374</strain>
    </source>
</reference>
<sequence length="260" mass="26138">MKSQTIFVAAVASMASQAFAWPANCANNCANKWNDWSQGSTLCKNTTAIDDFNSCIGSSSCSDSDKNSAYQAIAQICANNGVTITAAPEATFSVTSGGSAYPSAWSSWANANGGNGVGAAGWTPGNGKGPFGGQSPWGGFGSSGAWTNGPWTSWWGGSVCPPSSWSGWTSGPWSTNAPWTSWTACTATTTASSVYTTTFAGNTPGVATPVVSTGTSYGIKVAQATSSSSASSNGNTSGAGKTTLAIGSVFAAFFATLMAM</sequence>
<gene>
    <name evidence="2" type="ORF">HDK90DRAFT_487654</name>
</gene>
<dbReference type="EMBL" id="JBBWRZ010000006">
    <property type="protein sequence ID" value="KAK8233804.1"/>
    <property type="molecule type" value="Genomic_DNA"/>
</dbReference>
<keyword evidence="1" id="KW-0732">Signal</keyword>
<proteinExistence type="predicted"/>
<dbReference type="Proteomes" id="UP001492380">
    <property type="component" value="Unassembled WGS sequence"/>
</dbReference>
<evidence type="ECO:0008006" key="4">
    <source>
        <dbReference type="Google" id="ProtNLM"/>
    </source>
</evidence>
<evidence type="ECO:0000256" key="1">
    <source>
        <dbReference type="SAM" id="SignalP"/>
    </source>
</evidence>
<evidence type="ECO:0000313" key="3">
    <source>
        <dbReference type="Proteomes" id="UP001492380"/>
    </source>
</evidence>
<comment type="caution">
    <text evidence="2">The sequence shown here is derived from an EMBL/GenBank/DDBJ whole genome shotgun (WGS) entry which is preliminary data.</text>
</comment>
<evidence type="ECO:0000313" key="2">
    <source>
        <dbReference type="EMBL" id="KAK8233804.1"/>
    </source>
</evidence>
<feature type="signal peptide" evidence="1">
    <location>
        <begin position="1"/>
        <end position="20"/>
    </location>
</feature>
<accession>A0ABR1YNB9</accession>
<name>A0ABR1YNB9_9PEZI</name>
<feature type="chain" id="PRO_5047010963" description="Extracellular membrane protein CFEM domain-containing protein" evidence="1">
    <location>
        <begin position="21"/>
        <end position="260"/>
    </location>
</feature>
<keyword evidence="3" id="KW-1185">Reference proteome</keyword>